<keyword evidence="1" id="KW-1133">Transmembrane helix</keyword>
<keyword evidence="1" id="KW-0812">Transmembrane</keyword>
<evidence type="ECO:0000313" key="3">
    <source>
        <dbReference type="Proteomes" id="UP000178529"/>
    </source>
</evidence>
<dbReference type="Proteomes" id="UP000178529">
    <property type="component" value="Unassembled WGS sequence"/>
</dbReference>
<name>A0A1G2R7R9_9BACT</name>
<sequence length="71" mass="8168">MELFLWTFLGAFLLGMVEAIFGALKDTLWEGFSWLTFVRSHFLIVAIAVILFGPMRVWGGWDVLIYVNILD</sequence>
<organism evidence="2 3">
    <name type="scientific">Candidatus Wildermuthbacteria bacterium RIFCSPHIGHO2_02_FULL_48_16</name>
    <dbReference type="NCBI Taxonomy" id="1802453"/>
    <lineage>
        <taxon>Bacteria</taxon>
        <taxon>Candidatus Wildermuthiibacteriota</taxon>
    </lineage>
</organism>
<keyword evidence="1" id="KW-0472">Membrane</keyword>
<evidence type="ECO:0000256" key="1">
    <source>
        <dbReference type="SAM" id="Phobius"/>
    </source>
</evidence>
<dbReference type="AlphaFoldDB" id="A0A1G2R7R9"/>
<evidence type="ECO:0000313" key="2">
    <source>
        <dbReference type="EMBL" id="OHA68863.1"/>
    </source>
</evidence>
<dbReference type="EMBL" id="MHTY01000013">
    <property type="protein sequence ID" value="OHA68863.1"/>
    <property type="molecule type" value="Genomic_DNA"/>
</dbReference>
<accession>A0A1G2R7R9</accession>
<protein>
    <submittedName>
        <fullName evidence="2">Uncharacterized protein</fullName>
    </submittedName>
</protein>
<gene>
    <name evidence="2" type="ORF">A3J68_01880</name>
</gene>
<feature type="transmembrane region" description="Helical" evidence="1">
    <location>
        <begin position="32"/>
        <end position="52"/>
    </location>
</feature>
<comment type="caution">
    <text evidence="2">The sequence shown here is derived from an EMBL/GenBank/DDBJ whole genome shotgun (WGS) entry which is preliminary data.</text>
</comment>
<reference evidence="2 3" key="1">
    <citation type="journal article" date="2016" name="Nat. Commun.">
        <title>Thousands of microbial genomes shed light on interconnected biogeochemical processes in an aquifer system.</title>
        <authorList>
            <person name="Anantharaman K."/>
            <person name="Brown C.T."/>
            <person name="Hug L.A."/>
            <person name="Sharon I."/>
            <person name="Castelle C.J."/>
            <person name="Probst A.J."/>
            <person name="Thomas B.C."/>
            <person name="Singh A."/>
            <person name="Wilkins M.J."/>
            <person name="Karaoz U."/>
            <person name="Brodie E.L."/>
            <person name="Williams K.H."/>
            <person name="Hubbard S.S."/>
            <person name="Banfield J.F."/>
        </authorList>
    </citation>
    <scope>NUCLEOTIDE SEQUENCE [LARGE SCALE GENOMIC DNA]</scope>
</reference>
<proteinExistence type="predicted"/>